<evidence type="ECO:0000259" key="6">
    <source>
        <dbReference type="Pfam" id="PF07980"/>
    </source>
</evidence>
<organism evidence="8 9">
    <name type="scientific">Mucilaginibacter ginkgonis</name>
    <dbReference type="NCBI Taxonomy" id="2682091"/>
    <lineage>
        <taxon>Bacteria</taxon>
        <taxon>Pseudomonadati</taxon>
        <taxon>Bacteroidota</taxon>
        <taxon>Sphingobacteriia</taxon>
        <taxon>Sphingobacteriales</taxon>
        <taxon>Sphingobacteriaceae</taxon>
        <taxon>Mucilaginibacter</taxon>
    </lineage>
</organism>
<comment type="similarity">
    <text evidence="2">Belongs to the SusD family.</text>
</comment>
<dbReference type="Gene3D" id="1.25.40.390">
    <property type="match status" value="1"/>
</dbReference>
<evidence type="ECO:0000256" key="3">
    <source>
        <dbReference type="ARBA" id="ARBA00022729"/>
    </source>
</evidence>
<evidence type="ECO:0000259" key="7">
    <source>
        <dbReference type="Pfam" id="PF14322"/>
    </source>
</evidence>
<keyword evidence="3" id="KW-0732">Signal</keyword>
<evidence type="ECO:0000313" key="8">
    <source>
        <dbReference type="EMBL" id="QQL48652.1"/>
    </source>
</evidence>
<dbReference type="AlphaFoldDB" id="A0A6I4INI3"/>
<keyword evidence="5" id="KW-0998">Cell outer membrane</keyword>
<dbReference type="Proteomes" id="UP000429232">
    <property type="component" value="Chromosome"/>
</dbReference>
<gene>
    <name evidence="8" type="ORF">GO620_010715</name>
</gene>
<accession>A0A6I4INI3</accession>
<dbReference type="RefSeq" id="WP_157525341.1">
    <property type="nucleotide sequence ID" value="NZ_CP066775.1"/>
</dbReference>
<evidence type="ECO:0000256" key="1">
    <source>
        <dbReference type="ARBA" id="ARBA00004442"/>
    </source>
</evidence>
<dbReference type="Pfam" id="PF07980">
    <property type="entry name" value="SusD_RagB"/>
    <property type="match status" value="1"/>
</dbReference>
<dbReference type="InterPro" id="IPR033985">
    <property type="entry name" value="SusD-like_N"/>
</dbReference>
<name>A0A6I4INI3_9SPHI</name>
<keyword evidence="9" id="KW-1185">Reference proteome</keyword>
<comment type="subcellular location">
    <subcellularLocation>
        <location evidence="1">Cell outer membrane</location>
    </subcellularLocation>
</comment>
<evidence type="ECO:0000256" key="5">
    <source>
        <dbReference type="ARBA" id="ARBA00023237"/>
    </source>
</evidence>
<evidence type="ECO:0000256" key="4">
    <source>
        <dbReference type="ARBA" id="ARBA00023136"/>
    </source>
</evidence>
<keyword evidence="4" id="KW-0472">Membrane</keyword>
<sequence length="611" mass="65660">MKKSNFKLIALGSIALLTATYSCKNALDTNPTGVLGSAVLANKAGVDGLLIGAYSLLDGYYSGQPGTNYGSGISNWSFGGLASDDAYKGSDTGDQGGNAAGDIEAHIVSSSNDYVYSKWQVNLAGVVRANNVIAEVPLVKDGSLTAAQGAQAIGEARFLRGVYNFELMKVFRNVPYVDETVNYAAGNLNVPNAPIWDKIEADFTAAMAALPTTQSQPGRANKWAAQAFLAKAYMYDHKYTQALPLLTDLITNGTTASGAKYALGAYGDNFYALTRNNAESVFAAQMTTKDGSNGQNSDFGDVLNFPGGGTYTSCCGFYIPSYNLANAFKTDAAGLPMFQKDATTGFPMYNVTNLKNDHGLAAGAAFTPTTEAVDPRLDFTVGRRGIPYQDWGLCGGETWTRGDLAPYTPKKNVFFQKDVATTADQGGGWATSQGSAINYLLIRVADLYLWRAECYVEANNLAAAEADVNVIRNRMAQHPEYWVHTYVDNSAPSKGNTTTPAANYVIKPYTGQFAANGQAYARQAVYMEHQLEFGMEGHRFFDLQRWDAIFGGPAGANYMANTINAYIKADTRISNPVLNGRTFVAGKHEVFPIPQIEISREGGALKQNPGY</sequence>
<dbReference type="EMBL" id="CP066775">
    <property type="protein sequence ID" value="QQL48652.1"/>
    <property type="molecule type" value="Genomic_DNA"/>
</dbReference>
<dbReference type="GO" id="GO:0009279">
    <property type="term" value="C:cell outer membrane"/>
    <property type="evidence" value="ECO:0007669"/>
    <property type="project" value="UniProtKB-SubCell"/>
</dbReference>
<dbReference type="KEGG" id="mgik:GO620_010715"/>
<dbReference type="SUPFAM" id="SSF48452">
    <property type="entry name" value="TPR-like"/>
    <property type="match status" value="1"/>
</dbReference>
<evidence type="ECO:0000313" key="9">
    <source>
        <dbReference type="Proteomes" id="UP000429232"/>
    </source>
</evidence>
<dbReference type="Pfam" id="PF14322">
    <property type="entry name" value="SusD-like_3"/>
    <property type="match status" value="1"/>
</dbReference>
<protein>
    <submittedName>
        <fullName evidence="8">RagB/SusD family nutrient uptake outer membrane protein</fullName>
    </submittedName>
</protein>
<feature type="domain" description="SusD-like N-terminal" evidence="7">
    <location>
        <begin position="106"/>
        <end position="234"/>
    </location>
</feature>
<feature type="domain" description="RagB/SusD" evidence="6">
    <location>
        <begin position="279"/>
        <end position="611"/>
    </location>
</feature>
<proteinExistence type="inferred from homology"/>
<reference evidence="8 9" key="1">
    <citation type="submission" date="2020-12" db="EMBL/GenBank/DDBJ databases">
        <title>HMF7856_wgs.fasta genome submission.</title>
        <authorList>
            <person name="Kang H."/>
            <person name="Kim H."/>
            <person name="Joh K."/>
        </authorList>
    </citation>
    <scope>NUCLEOTIDE SEQUENCE [LARGE SCALE GENOMIC DNA]</scope>
    <source>
        <strain evidence="8 9">HMF7856</strain>
    </source>
</reference>
<evidence type="ECO:0000256" key="2">
    <source>
        <dbReference type="ARBA" id="ARBA00006275"/>
    </source>
</evidence>
<dbReference type="PROSITE" id="PS51257">
    <property type="entry name" value="PROKAR_LIPOPROTEIN"/>
    <property type="match status" value="1"/>
</dbReference>
<dbReference type="InterPro" id="IPR011990">
    <property type="entry name" value="TPR-like_helical_dom_sf"/>
</dbReference>
<dbReference type="InterPro" id="IPR012944">
    <property type="entry name" value="SusD_RagB_dom"/>
</dbReference>